<sequence>MDGDERGRQLLQSLSPPELSSTIPDQMAFAAPSGTRPYYQHCRKPGNLIDRYFNLHPKLKQQFFRNSGGGRGGGHGRTQIVQLQLHLGLAPSTSSGPMTAIVVGTLTALHGPPSPLHLTAELFAEESIPPRPLPILESPPSPSGSLPSIVTTEPSKIYSLRSRSPDPVLASSPNSGISSPLVSDIPPPRYPTRVHRLPSRFLLSNSINHPIVQHLSY</sequence>
<feature type="region of interest" description="Disordered" evidence="1">
    <location>
        <begin position="131"/>
        <end position="150"/>
    </location>
</feature>
<feature type="compositionally biased region" description="Low complexity" evidence="1">
    <location>
        <begin position="9"/>
        <end position="21"/>
    </location>
</feature>
<feature type="compositionally biased region" description="Polar residues" evidence="1">
    <location>
        <begin position="171"/>
        <end position="181"/>
    </location>
</feature>
<evidence type="ECO:0000256" key="1">
    <source>
        <dbReference type="SAM" id="MobiDB-lite"/>
    </source>
</evidence>
<dbReference type="Proteomes" id="UP000585474">
    <property type="component" value="Unassembled WGS sequence"/>
</dbReference>
<feature type="region of interest" description="Disordered" evidence="1">
    <location>
        <begin position="1"/>
        <end position="22"/>
    </location>
</feature>
<dbReference type="AlphaFoldDB" id="A0A7J0FV30"/>
<accession>A0A7J0FV30</accession>
<proteinExistence type="predicted"/>
<name>A0A7J0FV30_9ERIC</name>
<reference evidence="2 3" key="1">
    <citation type="submission" date="2019-07" db="EMBL/GenBank/DDBJ databases">
        <title>De Novo Assembly of kiwifruit Actinidia rufa.</title>
        <authorList>
            <person name="Sugita-Konishi S."/>
            <person name="Sato K."/>
            <person name="Mori E."/>
            <person name="Abe Y."/>
            <person name="Kisaki G."/>
            <person name="Hamano K."/>
            <person name="Suezawa K."/>
            <person name="Otani M."/>
            <person name="Fukuda T."/>
            <person name="Manabe T."/>
            <person name="Gomi K."/>
            <person name="Tabuchi M."/>
            <person name="Akimitsu K."/>
            <person name="Kataoka I."/>
        </authorList>
    </citation>
    <scope>NUCLEOTIDE SEQUENCE [LARGE SCALE GENOMIC DNA]</scope>
    <source>
        <strain evidence="3">cv. Fuchu</strain>
    </source>
</reference>
<evidence type="ECO:0000313" key="2">
    <source>
        <dbReference type="EMBL" id="GFZ01798.1"/>
    </source>
</evidence>
<organism evidence="2 3">
    <name type="scientific">Actinidia rufa</name>
    <dbReference type="NCBI Taxonomy" id="165716"/>
    <lineage>
        <taxon>Eukaryota</taxon>
        <taxon>Viridiplantae</taxon>
        <taxon>Streptophyta</taxon>
        <taxon>Embryophyta</taxon>
        <taxon>Tracheophyta</taxon>
        <taxon>Spermatophyta</taxon>
        <taxon>Magnoliopsida</taxon>
        <taxon>eudicotyledons</taxon>
        <taxon>Gunneridae</taxon>
        <taxon>Pentapetalae</taxon>
        <taxon>asterids</taxon>
        <taxon>Ericales</taxon>
        <taxon>Actinidiaceae</taxon>
        <taxon>Actinidia</taxon>
    </lineage>
</organism>
<comment type="caution">
    <text evidence="2">The sequence shown here is derived from an EMBL/GenBank/DDBJ whole genome shotgun (WGS) entry which is preliminary data.</text>
</comment>
<feature type="region of interest" description="Disordered" evidence="1">
    <location>
        <begin position="160"/>
        <end position="185"/>
    </location>
</feature>
<protein>
    <submittedName>
        <fullName evidence="2">Uncharacterized protein</fullName>
    </submittedName>
</protein>
<gene>
    <name evidence="2" type="ORF">Acr_15g0004070</name>
</gene>
<keyword evidence="3" id="KW-1185">Reference proteome</keyword>
<evidence type="ECO:0000313" key="3">
    <source>
        <dbReference type="Proteomes" id="UP000585474"/>
    </source>
</evidence>
<dbReference type="EMBL" id="BJWL01000015">
    <property type="protein sequence ID" value="GFZ01798.1"/>
    <property type="molecule type" value="Genomic_DNA"/>
</dbReference>
<feature type="compositionally biased region" description="Pro residues" evidence="1">
    <location>
        <begin position="131"/>
        <end position="142"/>
    </location>
</feature>